<dbReference type="InterPro" id="IPR014729">
    <property type="entry name" value="Rossmann-like_a/b/a_fold"/>
</dbReference>
<dbReference type="NCBIfam" id="TIGR00440">
    <property type="entry name" value="glnS"/>
    <property type="match status" value="1"/>
</dbReference>
<dbReference type="Pfam" id="PF20974">
    <property type="entry name" value="tRNA-synt_1c_C2"/>
    <property type="match status" value="1"/>
</dbReference>
<dbReference type="InterPro" id="IPR001412">
    <property type="entry name" value="aa-tRNA-synth_I_CS"/>
</dbReference>
<dbReference type="Gene3D" id="3.40.50.620">
    <property type="entry name" value="HUPs"/>
    <property type="match status" value="1"/>
</dbReference>
<dbReference type="InterPro" id="IPR020058">
    <property type="entry name" value="Glu/Gln-tRNA-synth_Ib_cat-dom"/>
</dbReference>
<evidence type="ECO:0000259" key="11">
    <source>
        <dbReference type="Pfam" id="PF00749"/>
    </source>
</evidence>
<dbReference type="VEuPathDB" id="PiroplasmaDB:BBBOND_0307760"/>
<dbReference type="EC" id="6.1.1.18" evidence="2"/>
<dbReference type="EMBL" id="LK391709">
    <property type="protein sequence ID" value="CDR96872.1"/>
    <property type="molecule type" value="Genomic_DNA"/>
</dbReference>
<evidence type="ECO:0000256" key="7">
    <source>
        <dbReference type="ARBA" id="ARBA00023146"/>
    </source>
</evidence>
<dbReference type="InterPro" id="IPR011035">
    <property type="entry name" value="Ribosomal_bL25/Gln-tRNA_synth"/>
</dbReference>
<dbReference type="InterPro" id="IPR004514">
    <property type="entry name" value="Gln-tRNA-synth"/>
</dbReference>
<evidence type="ECO:0000256" key="8">
    <source>
        <dbReference type="ARBA" id="ARBA00048270"/>
    </source>
</evidence>
<comment type="similarity">
    <text evidence="1 9">Belongs to the class-I aminoacyl-tRNA synthetase family.</text>
</comment>
<dbReference type="InterPro" id="IPR050132">
    <property type="entry name" value="Gln/Glu-tRNA_Ligase"/>
</dbReference>
<feature type="compositionally biased region" description="Basic and acidic residues" evidence="10">
    <location>
        <begin position="572"/>
        <end position="587"/>
    </location>
</feature>
<gene>
    <name evidence="14" type="ORF">BBBOND_0307760</name>
</gene>
<dbReference type="STRING" id="5866.A0A061DA82"/>
<evidence type="ECO:0000259" key="12">
    <source>
        <dbReference type="Pfam" id="PF03950"/>
    </source>
</evidence>
<dbReference type="KEGG" id="bbig:BBBOND_0307760"/>
<dbReference type="PROSITE" id="PS00178">
    <property type="entry name" value="AA_TRNA_LIGASE_I"/>
    <property type="match status" value="1"/>
</dbReference>
<dbReference type="Proteomes" id="UP000033188">
    <property type="component" value="Chromosome 3"/>
</dbReference>
<dbReference type="SUPFAM" id="SSF52374">
    <property type="entry name" value="Nucleotidylyl transferase"/>
    <property type="match status" value="1"/>
</dbReference>
<feature type="domain" description="Glutamyl/glutaminyl-tRNA synthetase class Ib anti-codon binding" evidence="12">
    <location>
        <begin position="357"/>
        <end position="452"/>
    </location>
</feature>
<keyword evidence="4 9" id="KW-0547">Nucleotide-binding</keyword>
<dbReference type="Gene3D" id="1.10.1160.10">
    <property type="entry name" value="Glutamyl-trna Synthetase, Domain 2"/>
    <property type="match status" value="1"/>
</dbReference>
<feature type="domain" description="Glutamyl/glutaminyl-tRNA synthetase class Ib catalytic" evidence="11">
    <location>
        <begin position="45"/>
        <end position="354"/>
    </location>
</feature>
<dbReference type="GO" id="GO:0005829">
    <property type="term" value="C:cytosol"/>
    <property type="evidence" value="ECO:0007669"/>
    <property type="project" value="TreeGrafter"/>
</dbReference>
<feature type="region of interest" description="Disordered" evidence="10">
    <location>
        <begin position="572"/>
        <end position="605"/>
    </location>
</feature>
<evidence type="ECO:0000313" key="15">
    <source>
        <dbReference type="Proteomes" id="UP000033188"/>
    </source>
</evidence>
<feature type="domain" description="tRNA synthetases class I (E and Q) anti-codon binding" evidence="13">
    <location>
        <begin position="471"/>
        <end position="548"/>
    </location>
</feature>
<protein>
    <recommendedName>
        <fullName evidence="2">glutamine--tRNA ligase</fullName>
        <ecNumber evidence="2">6.1.1.18</ecNumber>
    </recommendedName>
</protein>
<dbReference type="OMA" id="LCAREDM"/>
<dbReference type="FunFam" id="3.40.50.620:FF:000037">
    <property type="entry name" value="Glutamine--tRNA ligase cytoplasmic"/>
    <property type="match status" value="1"/>
</dbReference>
<organism evidence="14 15">
    <name type="scientific">Babesia bigemina</name>
    <dbReference type="NCBI Taxonomy" id="5866"/>
    <lineage>
        <taxon>Eukaryota</taxon>
        <taxon>Sar</taxon>
        <taxon>Alveolata</taxon>
        <taxon>Apicomplexa</taxon>
        <taxon>Aconoidasida</taxon>
        <taxon>Piroplasmida</taxon>
        <taxon>Babesiidae</taxon>
        <taxon>Babesia</taxon>
    </lineage>
</organism>
<dbReference type="PANTHER" id="PTHR43097">
    <property type="entry name" value="GLUTAMINE-TRNA LIGASE"/>
    <property type="match status" value="1"/>
</dbReference>
<dbReference type="PRINTS" id="PR00987">
    <property type="entry name" value="TRNASYNTHGLU"/>
</dbReference>
<name>A0A061DA82_BABBI</name>
<keyword evidence="3 9" id="KW-0436">Ligase</keyword>
<dbReference type="SUPFAM" id="SSF50715">
    <property type="entry name" value="Ribosomal protein L25-like"/>
    <property type="match status" value="1"/>
</dbReference>
<dbReference type="GO" id="GO:0004819">
    <property type="term" value="F:glutamine-tRNA ligase activity"/>
    <property type="evidence" value="ECO:0007669"/>
    <property type="project" value="UniProtKB-EC"/>
</dbReference>
<evidence type="ECO:0000313" key="14">
    <source>
        <dbReference type="EMBL" id="CDR96872.1"/>
    </source>
</evidence>
<dbReference type="InterPro" id="IPR049437">
    <property type="entry name" value="tRNA-synt_1c_C2"/>
</dbReference>
<dbReference type="PANTHER" id="PTHR43097:SF4">
    <property type="entry name" value="GLUTAMINE--TRNA LIGASE"/>
    <property type="match status" value="1"/>
</dbReference>
<sequence length="605" mass="69851">MSGVVKDTTVSSRSAAHPDGSDDIDRSNFIYKIVESDVAEGRVKEVITRFPPEPNGFLHIGHAKSICLNFELAKAFGGRTHMRFDDTNPVTEEAMYIESIKNDVKWLGYDWGEHLYFASDYFQQLYDWAVELIKQGLAYVDDQSVEEIREARGSITEPGKESPYRNRSVEENLHLFEQMRDGAFPDGYCCLRAKIDMASGNMNLRDPILYRIIRATHVNTGDKWVIYPMYDYAHGQSDSIERISHSICTVEFENHRPLYDWFQEKLGIVRTRQIEYARLNLTYCVMNKRLLIQLVNKGLVRGWDDPRMPTISGLRRRGVPAAAIRRFCRKVGVAKRENLIQIELLEDCIREYMHEHATRLFAVVDPILVEIENVPEDFEEEVEIPTYPNPGTRKLTFGKRIYIDSKDFMANPTKDFHRLFVGGEVRLRHCYWVKCTDVVMNGDKVEKIVCTHDPSTKGGCAPADGRKVKATIHWINEKDAERVEVRWYSRLFTKPDPKEGCVEKGDWIKNFNFDSMHVYENSLCERSAVSSNVGDPLHFERMGYFTKDPDSTDSRCVFNLTVGIQDKFDKGAFEREHKERERQRRLEAAAARRLKRAPADKAGGK</sequence>
<reference evidence="15" key="1">
    <citation type="journal article" date="2014" name="Nucleic Acids Res.">
        <title>The evolutionary dynamics of variant antigen genes in Babesia reveal a history of genomic innovation underlying host-parasite interaction.</title>
        <authorList>
            <person name="Jackson A.P."/>
            <person name="Otto T.D."/>
            <person name="Darby A."/>
            <person name="Ramaprasad A."/>
            <person name="Xia D."/>
            <person name="Echaide I.E."/>
            <person name="Farber M."/>
            <person name="Gahlot S."/>
            <person name="Gamble J."/>
            <person name="Gupta D."/>
            <person name="Gupta Y."/>
            <person name="Jackson L."/>
            <person name="Malandrin L."/>
            <person name="Malas T.B."/>
            <person name="Moussa E."/>
            <person name="Nair M."/>
            <person name="Reid A.J."/>
            <person name="Sanders M."/>
            <person name="Sharma J."/>
            <person name="Tracey A."/>
            <person name="Quail M.A."/>
            <person name="Weir W."/>
            <person name="Wastling J.M."/>
            <person name="Hall N."/>
            <person name="Willadsen P."/>
            <person name="Lingelbach K."/>
            <person name="Shiels B."/>
            <person name="Tait A."/>
            <person name="Berriman M."/>
            <person name="Allred D.R."/>
            <person name="Pain A."/>
        </authorList>
    </citation>
    <scope>NUCLEOTIDE SEQUENCE [LARGE SCALE GENOMIC DNA]</scope>
    <source>
        <strain evidence="15">Bond</strain>
    </source>
</reference>
<evidence type="ECO:0000256" key="3">
    <source>
        <dbReference type="ARBA" id="ARBA00022598"/>
    </source>
</evidence>
<evidence type="ECO:0000256" key="1">
    <source>
        <dbReference type="ARBA" id="ARBA00005594"/>
    </source>
</evidence>
<dbReference type="AlphaFoldDB" id="A0A061DA82"/>
<dbReference type="InterPro" id="IPR020056">
    <property type="entry name" value="Rbsml_bL25/Gln-tRNA_synth_N"/>
</dbReference>
<evidence type="ECO:0000256" key="9">
    <source>
        <dbReference type="RuleBase" id="RU363037"/>
    </source>
</evidence>
<dbReference type="FunFam" id="1.10.1160.10:FF:000001">
    <property type="entry name" value="Glutamine--tRNA ligase"/>
    <property type="match status" value="1"/>
</dbReference>
<evidence type="ECO:0000256" key="10">
    <source>
        <dbReference type="SAM" id="MobiDB-lite"/>
    </source>
</evidence>
<evidence type="ECO:0000256" key="6">
    <source>
        <dbReference type="ARBA" id="ARBA00022917"/>
    </source>
</evidence>
<comment type="catalytic activity">
    <reaction evidence="8">
        <text>tRNA(Gln) + L-glutamine + ATP = L-glutaminyl-tRNA(Gln) + AMP + diphosphate</text>
        <dbReference type="Rhea" id="RHEA:20121"/>
        <dbReference type="Rhea" id="RHEA-COMP:9662"/>
        <dbReference type="Rhea" id="RHEA-COMP:9681"/>
        <dbReference type="ChEBI" id="CHEBI:30616"/>
        <dbReference type="ChEBI" id="CHEBI:33019"/>
        <dbReference type="ChEBI" id="CHEBI:58359"/>
        <dbReference type="ChEBI" id="CHEBI:78442"/>
        <dbReference type="ChEBI" id="CHEBI:78521"/>
        <dbReference type="ChEBI" id="CHEBI:456215"/>
        <dbReference type="EC" id="6.1.1.18"/>
    </reaction>
</comment>
<dbReference type="FunFam" id="3.90.800.10:FF:000001">
    <property type="entry name" value="Glutamine--tRNA ligase"/>
    <property type="match status" value="1"/>
</dbReference>
<dbReference type="InterPro" id="IPR020061">
    <property type="entry name" value="Glu_tRNA_lig_a-bdl"/>
</dbReference>
<dbReference type="NCBIfam" id="NF011291">
    <property type="entry name" value="PRK14703.1"/>
    <property type="match status" value="1"/>
</dbReference>
<feature type="region of interest" description="Disordered" evidence="10">
    <location>
        <begin position="1"/>
        <end position="21"/>
    </location>
</feature>
<dbReference type="RefSeq" id="XP_012769058.1">
    <property type="nucleotide sequence ID" value="XM_012913604.1"/>
</dbReference>
<dbReference type="GeneID" id="24565413"/>
<dbReference type="InterPro" id="IPR020059">
    <property type="entry name" value="Glu/Gln-tRNA-synth_Ib_codon-bd"/>
</dbReference>
<dbReference type="GO" id="GO:0005524">
    <property type="term" value="F:ATP binding"/>
    <property type="evidence" value="ECO:0007669"/>
    <property type="project" value="UniProtKB-KW"/>
</dbReference>
<evidence type="ECO:0000256" key="4">
    <source>
        <dbReference type="ARBA" id="ARBA00022741"/>
    </source>
</evidence>
<dbReference type="Gene3D" id="2.40.240.10">
    <property type="entry name" value="Ribosomal Protein L25, Chain P"/>
    <property type="match status" value="2"/>
</dbReference>
<dbReference type="GO" id="GO:0006425">
    <property type="term" value="P:glutaminyl-tRNA aminoacylation"/>
    <property type="evidence" value="ECO:0007669"/>
    <property type="project" value="InterPro"/>
</dbReference>
<dbReference type="InterPro" id="IPR000924">
    <property type="entry name" value="Glu/Gln-tRNA-synth"/>
</dbReference>
<dbReference type="Gene3D" id="3.90.800.10">
    <property type="entry name" value="Glutamyl-tRNA Synthetase, Domain 3"/>
    <property type="match status" value="1"/>
</dbReference>
<keyword evidence="15" id="KW-1185">Reference proteome</keyword>
<dbReference type="Pfam" id="PF00749">
    <property type="entry name" value="tRNA-synt_1c"/>
    <property type="match status" value="1"/>
</dbReference>
<dbReference type="OrthoDB" id="10250478at2759"/>
<evidence type="ECO:0000259" key="13">
    <source>
        <dbReference type="Pfam" id="PF20974"/>
    </source>
</evidence>
<keyword evidence="7 9" id="KW-0030">Aminoacyl-tRNA synthetase</keyword>
<keyword evidence="6 9" id="KW-0648">Protein biosynthesis</keyword>
<proteinExistence type="inferred from homology"/>
<evidence type="ECO:0000256" key="5">
    <source>
        <dbReference type="ARBA" id="ARBA00022840"/>
    </source>
</evidence>
<accession>A0A061DA82</accession>
<dbReference type="Pfam" id="PF03950">
    <property type="entry name" value="tRNA-synt_1c_C"/>
    <property type="match status" value="1"/>
</dbReference>
<evidence type="ECO:0000256" key="2">
    <source>
        <dbReference type="ARBA" id="ARBA00012836"/>
    </source>
</evidence>
<keyword evidence="5 9" id="KW-0067">ATP-binding</keyword>